<dbReference type="KEGG" id="sbro:GQF42_17365"/>
<organism evidence="1 2">
    <name type="scientific">Streptomyces broussonetiae</name>
    <dbReference type="NCBI Taxonomy" id="2686304"/>
    <lineage>
        <taxon>Bacteria</taxon>
        <taxon>Bacillati</taxon>
        <taxon>Actinomycetota</taxon>
        <taxon>Actinomycetes</taxon>
        <taxon>Kitasatosporales</taxon>
        <taxon>Streptomycetaceae</taxon>
        <taxon>Streptomyces</taxon>
    </lineage>
</organism>
<dbReference type="AlphaFoldDB" id="A0A6I6N8Y3"/>
<reference evidence="1 2" key="1">
    <citation type="submission" date="2019-12" db="EMBL/GenBank/DDBJ databases">
        <title>Streptomyces sp. strain T44 isolated from rhizosphere soil of Broussonetia papyrifera.</title>
        <authorList>
            <person name="Mo P."/>
        </authorList>
    </citation>
    <scope>NUCLEOTIDE SEQUENCE [LARGE SCALE GENOMIC DNA]</scope>
    <source>
        <strain evidence="1 2">T44</strain>
    </source>
</reference>
<proteinExistence type="predicted"/>
<sequence length="81" mass="9062">MSAARHKAHPHMAALAEELSRAGAIRTQEIRTQEWADIFAIVPRHAFVPHRFEQETNDRGITVWRQRGAATKTASRTSTGA</sequence>
<keyword evidence="2" id="KW-1185">Reference proteome</keyword>
<dbReference type="Proteomes" id="UP000436138">
    <property type="component" value="Chromosome"/>
</dbReference>
<protein>
    <submittedName>
        <fullName evidence="1">Uncharacterized protein</fullName>
    </submittedName>
</protein>
<gene>
    <name evidence="1" type="ORF">GQF42_17365</name>
</gene>
<dbReference type="RefSeq" id="WP_158920955.1">
    <property type="nucleotide sequence ID" value="NZ_CP047020.1"/>
</dbReference>
<name>A0A6I6N8Y3_9ACTN</name>
<evidence type="ECO:0000313" key="2">
    <source>
        <dbReference type="Proteomes" id="UP000436138"/>
    </source>
</evidence>
<dbReference type="EMBL" id="CP047020">
    <property type="protein sequence ID" value="QHA04827.1"/>
    <property type="molecule type" value="Genomic_DNA"/>
</dbReference>
<accession>A0A6I6N8Y3</accession>
<evidence type="ECO:0000313" key="1">
    <source>
        <dbReference type="EMBL" id="QHA04827.1"/>
    </source>
</evidence>